<dbReference type="InterPro" id="IPR017871">
    <property type="entry name" value="ABC_transporter-like_CS"/>
</dbReference>
<organism evidence="5 6">
    <name type="scientific">Prosthecochloris vibrioformis</name>
    <name type="common">Chlorobium vibrioforme</name>
    <dbReference type="NCBI Taxonomy" id="1098"/>
    <lineage>
        <taxon>Bacteria</taxon>
        <taxon>Pseudomonadati</taxon>
        <taxon>Chlorobiota</taxon>
        <taxon>Chlorobiia</taxon>
        <taxon>Chlorobiales</taxon>
        <taxon>Chlorobiaceae</taxon>
        <taxon>Prosthecochloris</taxon>
    </lineage>
</organism>
<evidence type="ECO:0000313" key="6">
    <source>
        <dbReference type="Proteomes" id="UP000309544"/>
    </source>
</evidence>
<evidence type="ECO:0000256" key="3">
    <source>
        <dbReference type="ARBA" id="ARBA00022840"/>
    </source>
</evidence>
<dbReference type="Pfam" id="PF00005">
    <property type="entry name" value="ABC_tran"/>
    <property type="match status" value="1"/>
</dbReference>
<keyword evidence="6" id="KW-1185">Reference proteome</keyword>
<dbReference type="PANTHER" id="PTHR42781">
    <property type="entry name" value="SPERMIDINE/PUTRESCINE IMPORT ATP-BINDING PROTEIN POTA"/>
    <property type="match status" value="1"/>
</dbReference>
<dbReference type="GO" id="GO:0016887">
    <property type="term" value="F:ATP hydrolysis activity"/>
    <property type="evidence" value="ECO:0007669"/>
    <property type="project" value="InterPro"/>
</dbReference>
<dbReference type="PANTHER" id="PTHR42781:SF8">
    <property type="entry name" value="BICARBONATE TRANSPORT ATP-BINDING PROTEIN CMPC"/>
    <property type="match status" value="1"/>
</dbReference>
<accession>A0A5C4RYZ6</accession>
<evidence type="ECO:0000259" key="4">
    <source>
        <dbReference type="PROSITE" id="PS50893"/>
    </source>
</evidence>
<dbReference type="InterPro" id="IPR027417">
    <property type="entry name" value="P-loop_NTPase"/>
</dbReference>
<evidence type="ECO:0000256" key="1">
    <source>
        <dbReference type="ARBA" id="ARBA00022448"/>
    </source>
</evidence>
<keyword evidence="3 5" id="KW-0067">ATP-binding</keyword>
<dbReference type="EMBL" id="VDCI01000008">
    <property type="protein sequence ID" value="TNJ36138.1"/>
    <property type="molecule type" value="Genomic_DNA"/>
</dbReference>
<dbReference type="PROSITE" id="PS50893">
    <property type="entry name" value="ABC_TRANSPORTER_2"/>
    <property type="match status" value="1"/>
</dbReference>
<dbReference type="Gene3D" id="3.40.50.300">
    <property type="entry name" value="P-loop containing nucleotide triphosphate hydrolases"/>
    <property type="match status" value="1"/>
</dbReference>
<evidence type="ECO:0000313" key="5">
    <source>
        <dbReference type="EMBL" id="TNJ36138.1"/>
    </source>
</evidence>
<feature type="domain" description="ABC transporter" evidence="4">
    <location>
        <begin position="8"/>
        <end position="230"/>
    </location>
</feature>
<dbReference type="GO" id="GO:0005524">
    <property type="term" value="F:ATP binding"/>
    <property type="evidence" value="ECO:0007669"/>
    <property type="project" value="UniProtKB-KW"/>
</dbReference>
<proteinExistence type="predicted"/>
<dbReference type="SMART" id="SM00382">
    <property type="entry name" value="AAA"/>
    <property type="match status" value="1"/>
</dbReference>
<dbReference type="Proteomes" id="UP000309544">
    <property type="component" value="Unassembled WGS sequence"/>
</dbReference>
<keyword evidence="2" id="KW-0547">Nucleotide-binding</keyword>
<sequence length="242" mass="27760">MVMENEVLRCIGLQKEYEGKRVLESFSCRLHEGQVAGIVGPSGCGKTTILRMIAGLEQPSSGTIERVRMHARVAYMFQEARLVPWFTVRQNISFVLESRQRHKTGNAKRIEEALVAVELDGYGDYYPDQLSGGMRQRVALARALAYQPDVFLMDEPFAGLDFPLRMQMIDFLNNLLKQTGISVLFVSHDTREIMHLCDRVYVLKGIPARLEHEMDLLPRQKRLDHPGYLLKMEDEMLRSMKS</sequence>
<dbReference type="InterPro" id="IPR003439">
    <property type="entry name" value="ABC_transporter-like_ATP-bd"/>
</dbReference>
<keyword evidence="1" id="KW-0813">Transport</keyword>
<dbReference type="PROSITE" id="PS00211">
    <property type="entry name" value="ABC_TRANSPORTER_1"/>
    <property type="match status" value="1"/>
</dbReference>
<name>A0A5C4RYZ6_PROVB</name>
<dbReference type="AlphaFoldDB" id="A0A5C4RYZ6"/>
<dbReference type="InterPro" id="IPR050093">
    <property type="entry name" value="ABC_SmlMolc_Importer"/>
</dbReference>
<protein>
    <submittedName>
        <fullName evidence="5">ATP-binding cassette domain-containing protein</fullName>
    </submittedName>
</protein>
<evidence type="ECO:0000256" key="2">
    <source>
        <dbReference type="ARBA" id="ARBA00022741"/>
    </source>
</evidence>
<reference evidence="5 6" key="1">
    <citation type="submission" date="2019-05" db="EMBL/GenBank/DDBJ databases">
        <title>Draft Whole-Genome sequence of the green sulfur bacterium Prosthecochloris vibrioformis DSM 260.</title>
        <authorList>
            <person name="Meyer T.E."/>
            <person name="Kyndt J.A."/>
        </authorList>
    </citation>
    <scope>NUCLEOTIDE SEQUENCE [LARGE SCALE GENOMIC DNA]</scope>
    <source>
        <strain evidence="5 6">DSM 260</strain>
    </source>
</reference>
<comment type="caution">
    <text evidence="5">The sequence shown here is derived from an EMBL/GenBank/DDBJ whole genome shotgun (WGS) entry which is preliminary data.</text>
</comment>
<dbReference type="InterPro" id="IPR003593">
    <property type="entry name" value="AAA+_ATPase"/>
</dbReference>
<dbReference type="SUPFAM" id="SSF52540">
    <property type="entry name" value="P-loop containing nucleoside triphosphate hydrolases"/>
    <property type="match status" value="1"/>
</dbReference>
<gene>
    <name evidence="5" type="ORF">FGF68_08890</name>
</gene>